<evidence type="ECO:0000259" key="4">
    <source>
        <dbReference type="PROSITE" id="PS51371"/>
    </source>
</evidence>
<dbReference type="Pfam" id="PF00571">
    <property type="entry name" value="CBS"/>
    <property type="match status" value="2"/>
</dbReference>
<dbReference type="Gene3D" id="3.30.1340.30">
    <property type="match status" value="1"/>
</dbReference>
<dbReference type="SUPFAM" id="SSF54631">
    <property type="entry name" value="CBS-domain pair"/>
    <property type="match status" value="1"/>
</dbReference>
<reference evidence="5 6" key="1">
    <citation type="submission" date="2016-01" db="EMBL/GenBank/DDBJ databases">
        <authorList>
            <person name="Oliw E.H."/>
        </authorList>
    </citation>
    <scope>NUCLEOTIDE SEQUENCE [LARGE SCALE GENOMIC DNA]</scope>
    <source>
        <strain evidence="5">LMG 27134</strain>
    </source>
</reference>
<dbReference type="Proteomes" id="UP000054683">
    <property type="component" value="Unassembled WGS sequence"/>
</dbReference>
<dbReference type="OrthoDB" id="9790355at2"/>
<dbReference type="Gene3D" id="3.10.580.10">
    <property type="entry name" value="CBS-domain"/>
    <property type="match status" value="1"/>
</dbReference>
<dbReference type="AlphaFoldDB" id="A0A158GN07"/>
<feature type="domain" description="CBS" evidence="4">
    <location>
        <begin position="96"/>
        <end position="154"/>
    </location>
</feature>
<dbReference type="PANTHER" id="PTHR43080:SF26">
    <property type="entry name" value="REGULATORY PROTEIN"/>
    <property type="match status" value="1"/>
</dbReference>
<proteinExistence type="predicted"/>
<dbReference type="PROSITE" id="PS50914">
    <property type="entry name" value="BON"/>
    <property type="match status" value="1"/>
</dbReference>
<dbReference type="InterPro" id="IPR017080">
    <property type="entry name" value="UCP036990_CBS_BON"/>
</dbReference>
<dbReference type="CDD" id="cd04586">
    <property type="entry name" value="CBS_pair_BON_assoc"/>
    <property type="match status" value="1"/>
</dbReference>
<sequence>MRALDIMNMSVITATPDMTIHEAARLFVDNRISGMPVVDANKQVVGIVSQGDLLHRVENGTVRGKRNWWLEFLLSSPRGQAARYVKEHGQVVGDVMCGHVISISEDMQLDQIADLMERRHLKRVPVLKDGKLVGIVSRSNLIRALASVAPAADSVSHDDASLRNAIVTEMHGQRWGLPKQGVLVKDGVAHLWGVIESEEEKRAIHIAAEGVAGIKRVEDHLETPSVIPAL</sequence>
<gene>
    <name evidence="5" type="ORF">AWB69_02942</name>
</gene>
<dbReference type="Pfam" id="PF04972">
    <property type="entry name" value="BON"/>
    <property type="match status" value="1"/>
</dbReference>
<evidence type="ECO:0000313" key="5">
    <source>
        <dbReference type="EMBL" id="SAL33201.1"/>
    </source>
</evidence>
<dbReference type="InterPro" id="IPR051257">
    <property type="entry name" value="Diverse_CBS-Domain"/>
</dbReference>
<dbReference type="EMBL" id="FCOK02000017">
    <property type="protein sequence ID" value="SAL33201.1"/>
    <property type="molecule type" value="Genomic_DNA"/>
</dbReference>
<feature type="domain" description="CBS" evidence="4">
    <location>
        <begin position="7"/>
        <end position="63"/>
    </location>
</feature>
<organism evidence="5 6">
    <name type="scientific">Caballeronia udeis</name>
    <dbReference type="NCBI Taxonomy" id="1232866"/>
    <lineage>
        <taxon>Bacteria</taxon>
        <taxon>Pseudomonadati</taxon>
        <taxon>Pseudomonadota</taxon>
        <taxon>Betaproteobacteria</taxon>
        <taxon>Burkholderiales</taxon>
        <taxon>Burkholderiaceae</taxon>
        <taxon>Caballeronia</taxon>
    </lineage>
</organism>
<dbReference type="PANTHER" id="PTHR43080">
    <property type="entry name" value="CBS DOMAIN-CONTAINING PROTEIN CBSX3, MITOCHONDRIAL"/>
    <property type="match status" value="1"/>
</dbReference>
<dbReference type="PROSITE" id="PS51371">
    <property type="entry name" value="CBS"/>
    <property type="match status" value="2"/>
</dbReference>
<evidence type="ECO:0000256" key="2">
    <source>
        <dbReference type="PROSITE-ProRule" id="PRU00703"/>
    </source>
</evidence>
<dbReference type="InterPro" id="IPR007055">
    <property type="entry name" value="BON_dom"/>
</dbReference>
<dbReference type="PIRSF" id="PIRSF036990">
    <property type="entry name" value="UCP036990_CBS_BON"/>
    <property type="match status" value="1"/>
</dbReference>
<evidence type="ECO:0000313" key="6">
    <source>
        <dbReference type="Proteomes" id="UP000054683"/>
    </source>
</evidence>
<dbReference type="InterPro" id="IPR000644">
    <property type="entry name" value="CBS_dom"/>
</dbReference>
<dbReference type="InterPro" id="IPR046342">
    <property type="entry name" value="CBS_dom_sf"/>
</dbReference>
<evidence type="ECO:0000259" key="3">
    <source>
        <dbReference type="PROSITE" id="PS50914"/>
    </source>
</evidence>
<dbReference type="SMART" id="SM00116">
    <property type="entry name" value="CBS"/>
    <property type="match status" value="2"/>
</dbReference>
<protein>
    <submittedName>
        <fullName evidence="5">HPP family protein</fullName>
    </submittedName>
</protein>
<evidence type="ECO:0000256" key="1">
    <source>
        <dbReference type="ARBA" id="ARBA00023122"/>
    </source>
</evidence>
<feature type="domain" description="BON" evidence="3">
    <location>
        <begin position="158"/>
        <end position="225"/>
    </location>
</feature>
<keyword evidence="1 2" id="KW-0129">CBS domain</keyword>
<name>A0A158GN07_9BURK</name>
<accession>A0A158GN07</accession>
<dbReference type="RefSeq" id="WP_062085694.1">
    <property type="nucleotide sequence ID" value="NZ_FCOK02000017.1"/>
</dbReference>